<dbReference type="Proteomes" id="UP000740926">
    <property type="component" value="Unassembled WGS sequence"/>
</dbReference>
<feature type="region of interest" description="Disordered" evidence="1">
    <location>
        <begin position="449"/>
        <end position="488"/>
    </location>
</feature>
<accession>A0A9P6YZE7</accession>
<dbReference type="AlphaFoldDB" id="A0A9P6YZE7"/>
<keyword evidence="3" id="KW-1185">Reference proteome</keyword>
<name>A0A9P6YZE7_9FUNG</name>
<dbReference type="EMBL" id="JAANIU010001360">
    <property type="protein sequence ID" value="KAG1567638.1"/>
    <property type="molecule type" value="Genomic_DNA"/>
</dbReference>
<evidence type="ECO:0000313" key="2">
    <source>
        <dbReference type="EMBL" id="KAG1567638.1"/>
    </source>
</evidence>
<evidence type="ECO:0000256" key="1">
    <source>
        <dbReference type="SAM" id="MobiDB-lite"/>
    </source>
</evidence>
<comment type="caution">
    <text evidence="2">The sequence shown here is derived from an EMBL/GenBank/DDBJ whole genome shotgun (WGS) entry which is preliminary data.</text>
</comment>
<feature type="compositionally biased region" description="Basic and acidic residues" evidence="1">
    <location>
        <begin position="470"/>
        <end position="487"/>
    </location>
</feature>
<protein>
    <submittedName>
        <fullName evidence="2">Uncharacterized protein</fullName>
    </submittedName>
</protein>
<gene>
    <name evidence="2" type="ORF">G6F50_008025</name>
</gene>
<organism evidence="2 3">
    <name type="scientific">Rhizopus delemar</name>
    <dbReference type="NCBI Taxonomy" id="936053"/>
    <lineage>
        <taxon>Eukaryota</taxon>
        <taxon>Fungi</taxon>
        <taxon>Fungi incertae sedis</taxon>
        <taxon>Mucoromycota</taxon>
        <taxon>Mucoromycotina</taxon>
        <taxon>Mucoromycetes</taxon>
        <taxon>Mucorales</taxon>
        <taxon>Mucorineae</taxon>
        <taxon>Rhizopodaceae</taxon>
        <taxon>Rhizopus</taxon>
    </lineage>
</organism>
<feature type="region of interest" description="Disordered" evidence="1">
    <location>
        <begin position="542"/>
        <end position="569"/>
    </location>
</feature>
<reference evidence="2 3" key="1">
    <citation type="journal article" date="2020" name="Microb. Genom.">
        <title>Genetic diversity of clinical and environmental Mucorales isolates obtained from an investigation of mucormycosis cases among solid organ transplant recipients.</title>
        <authorList>
            <person name="Nguyen M.H."/>
            <person name="Kaul D."/>
            <person name="Muto C."/>
            <person name="Cheng S.J."/>
            <person name="Richter R.A."/>
            <person name="Bruno V.M."/>
            <person name="Liu G."/>
            <person name="Beyhan S."/>
            <person name="Sundermann A.J."/>
            <person name="Mounaud S."/>
            <person name="Pasculle A.W."/>
            <person name="Nierman W.C."/>
            <person name="Driscoll E."/>
            <person name="Cumbie R."/>
            <person name="Clancy C.J."/>
            <person name="Dupont C.L."/>
        </authorList>
    </citation>
    <scope>NUCLEOTIDE SEQUENCE [LARGE SCALE GENOMIC DNA]</scope>
    <source>
        <strain evidence="2 3">GL24</strain>
    </source>
</reference>
<proteinExistence type="predicted"/>
<sequence length="646" mass="74696">MVHTFLILDGHPTAFASTVRQENSLVEPKDQLPPYPLWSCMVYGTLEFCRMGWDLGQGLINVLVAGKEPIVLNDIKQQNVNRLQQHFSYAQPREIYDMDRLKASIDKALTMFTKQQSTGGYRCCRLVLLIISKDNNEQSFEYRNNENETSKDIRLMLYNAIDKMRDLDHVRVDILRLFQHSNALPENIIDKKISSKITMSIHNIPNGQNDLRVAMTNLAQSYYNIGALNISNIPMKSSEHMQSTHTVSLFYKLNGNHLMNKKVFSTDTLIYDPNYSNSKQLNLIYLKRSKRAIQGKTKKEMLEHNISPMRIHDLPTDVYVDMTMKGSISYLMTSDTQQDSKWTHILMAENNAIHLYCLDSQLQNQFSKMIEDTYEIIEVLPEGLKKNKPTSAILPQTQEFIDTLLKPNLHLNITCFKNAINTNAKHKLININPKRYVHHLPITHKMTCTTTKSIENATRPRKTTSKSSRPNREQQMKLQDSKPKQGTDMEVDQVWDQIQRYESMTLREREDAAQGILPDFRPVESFSNQGIKINTNFRGRRGAPVRFSSQPTQPEIQKYPDPSLAVPYLNAIPPTLDEKANEEKEEMKRLGEPGNLLWFYWMNEKAKRRGKEEVEDNDQDTVLTYKKARKEFEGRMAQPGEKGETN</sequence>
<evidence type="ECO:0000313" key="3">
    <source>
        <dbReference type="Proteomes" id="UP000740926"/>
    </source>
</evidence>